<sequence length="111" mass="10375">MGKFFILVVLALVVATSARNVPGRDNAGGVKDQKNILGFGGVFSGVGNNNGVPFEGLGNDGMGNWLGVGGAGGLGGSSRAGGLAGPGEIIGLGGGGLGGGDAGAGSIVPLP</sequence>
<dbReference type="EMBL" id="CAXHTB010000012">
    <property type="protein sequence ID" value="CAL0316889.1"/>
    <property type="molecule type" value="Genomic_DNA"/>
</dbReference>
<keyword evidence="3" id="KW-1185">Reference proteome</keyword>
<dbReference type="PANTHER" id="PTHR34463:SF11">
    <property type="entry name" value="GLYCINE-RICH PROTEIN LIKE"/>
    <property type="match status" value="1"/>
</dbReference>
<evidence type="ECO:0000313" key="3">
    <source>
        <dbReference type="Proteomes" id="UP001497480"/>
    </source>
</evidence>
<dbReference type="Proteomes" id="UP001497480">
    <property type="component" value="Unassembled WGS sequence"/>
</dbReference>
<feature type="signal peptide" evidence="1">
    <location>
        <begin position="1"/>
        <end position="18"/>
    </location>
</feature>
<reference evidence="2 3" key="1">
    <citation type="submission" date="2024-03" db="EMBL/GenBank/DDBJ databases">
        <authorList>
            <person name="Martinez-Hernandez J."/>
        </authorList>
    </citation>
    <scope>NUCLEOTIDE SEQUENCE [LARGE SCALE GENOMIC DNA]</scope>
</reference>
<dbReference type="AlphaFoldDB" id="A0AAV1X6P9"/>
<comment type="caution">
    <text evidence="2">The sequence shown here is derived from an EMBL/GenBank/DDBJ whole genome shotgun (WGS) entry which is preliminary data.</text>
</comment>
<evidence type="ECO:0000313" key="2">
    <source>
        <dbReference type="EMBL" id="CAL0316889.1"/>
    </source>
</evidence>
<dbReference type="PANTHER" id="PTHR34463">
    <property type="entry name" value="GLYCINE-RICH PROTEIN"/>
    <property type="match status" value="1"/>
</dbReference>
<evidence type="ECO:0000256" key="1">
    <source>
        <dbReference type="SAM" id="SignalP"/>
    </source>
</evidence>
<protein>
    <submittedName>
        <fullName evidence="2">Uncharacterized protein</fullName>
    </submittedName>
</protein>
<gene>
    <name evidence="2" type="ORF">LLUT_LOCUS17949</name>
</gene>
<organism evidence="2 3">
    <name type="scientific">Lupinus luteus</name>
    <name type="common">European yellow lupine</name>
    <dbReference type="NCBI Taxonomy" id="3873"/>
    <lineage>
        <taxon>Eukaryota</taxon>
        <taxon>Viridiplantae</taxon>
        <taxon>Streptophyta</taxon>
        <taxon>Embryophyta</taxon>
        <taxon>Tracheophyta</taxon>
        <taxon>Spermatophyta</taxon>
        <taxon>Magnoliopsida</taxon>
        <taxon>eudicotyledons</taxon>
        <taxon>Gunneridae</taxon>
        <taxon>Pentapetalae</taxon>
        <taxon>rosids</taxon>
        <taxon>fabids</taxon>
        <taxon>Fabales</taxon>
        <taxon>Fabaceae</taxon>
        <taxon>Papilionoideae</taxon>
        <taxon>50 kb inversion clade</taxon>
        <taxon>genistoids sensu lato</taxon>
        <taxon>core genistoids</taxon>
        <taxon>Genisteae</taxon>
        <taxon>Lupinus</taxon>
    </lineage>
</organism>
<name>A0AAV1X6P9_LUPLU</name>
<proteinExistence type="predicted"/>
<keyword evidence="1" id="KW-0732">Signal</keyword>
<accession>A0AAV1X6P9</accession>
<feature type="chain" id="PRO_5043628935" evidence="1">
    <location>
        <begin position="19"/>
        <end position="111"/>
    </location>
</feature>